<evidence type="ECO:0000256" key="8">
    <source>
        <dbReference type="ARBA" id="ARBA00022801"/>
    </source>
</evidence>
<keyword evidence="21" id="KW-1185">Reference proteome</keyword>
<feature type="binding site" evidence="15">
    <location>
        <position position="258"/>
    </location>
    <ligand>
        <name>Zn(2+)</name>
        <dbReference type="ChEBI" id="CHEBI:29105"/>
        <label>2</label>
        <note>catalytic</note>
    </ligand>
</feature>
<comment type="similarity">
    <text evidence="2">Belongs to the peptidase M10A family.</text>
</comment>
<evidence type="ECO:0000256" key="9">
    <source>
        <dbReference type="ARBA" id="ARBA00022833"/>
    </source>
</evidence>
<feature type="binding site" evidence="16">
    <location>
        <position position="207"/>
    </location>
    <ligand>
        <name>Zn(2+)</name>
        <dbReference type="ChEBI" id="CHEBI:29105"/>
        <label>1</label>
    </ligand>
</feature>
<keyword evidence="5 15" id="KW-0479">Metal-binding</keyword>
<dbReference type="PIRSF" id="PIRSF001191">
    <property type="entry name" value="Peptidase_M10A_matrix"/>
    <property type="match status" value="1"/>
</dbReference>
<feature type="active site" evidence="14">
    <location>
        <position position="259"/>
    </location>
</feature>
<keyword evidence="10 16" id="KW-0106">Calcium</keyword>
<evidence type="ECO:0000256" key="12">
    <source>
        <dbReference type="ARBA" id="ARBA00023145"/>
    </source>
</evidence>
<dbReference type="InterPro" id="IPR018487">
    <property type="entry name" value="Hemopexin-like_repeat"/>
</dbReference>
<feature type="repeat" description="Hemopexin" evidence="18">
    <location>
        <begin position="431"/>
        <end position="479"/>
    </location>
</feature>
<feature type="binding site" evidence="16">
    <location>
        <position position="276"/>
    </location>
    <ligand>
        <name>Zn(2+)</name>
        <dbReference type="ChEBI" id="CHEBI:29105"/>
        <label>2</label>
        <note>catalytic</note>
    </ligand>
</feature>
<feature type="binding site" evidence="16">
    <location>
        <position position="483"/>
    </location>
    <ligand>
        <name>Ca(2+)</name>
        <dbReference type="ChEBI" id="CHEBI:29108"/>
        <label>4</label>
    </ligand>
</feature>
<evidence type="ECO:0000256" key="13">
    <source>
        <dbReference type="ARBA" id="ARBA00023157"/>
    </source>
</evidence>
<dbReference type="GO" id="GO:0004222">
    <property type="term" value="F:metalloendopeptidase activity"/>
    <property type="evidence" value="ECO:0007669"/>
    <property type="project" value="InterPro"/>
</dbReference>
<comment type="subcellular location">
    <subcellularLocation>
        <location evidence="1">Secreted</location>
    </subcellularLocation>
</comment>
<evidence type="ECO:0000256" key="5">
    <source>
        <dbReference type="ARBA" id="ARBA00022723"/>
    </source>
</evidence>
<feature type="binding site" evidence="16">
    <location>
        <position position="235"/>
    </location>
    <ligand>
        <name>Ca(2+)</name>
        <dbReference type="ChEBI" id="CHEBI:29108"/>
        <label>3</label>
    </ligand>
</feature>
<dbReference type="GO" id="GO:0006508">
    <property type="term" value="P:proteolysis"/>
    <property type="evidence" value="ECO:0007669"/>
    <property type="project" value="UniProtKB-KW"/>
</dbReference>
<dbReference type="InterPro" id="IPR024079">
    <property type="entry name" value="MetalloPept_cat_dom_sf"/>
</dbReference>
<feature type="binding site" evidence="16">
    <location>
        <position position="195"/>
    </location>
    <ligand>
        <name>Ca(2+)</name>
        <dbReference type="ChEBI" id="CHEBI:29108"/>
        <label>2</label>
    </ligand>
</feature>
<keyword evidence="3" id="KW-0964">Secreted</keyword>
<dbReference type="Gene3D" id="3.40.390.10">
    <property type="entry name" value="Collagenase (Catalytic Domain)"/>
    <property type="match status" value="1"/>
</dbReference>
<dbReference type="PANTHER" id="PTHR10201:SF331">
    <property type="entry name" value="MATRIX METALLOPROTEINASE-14-LIKE ISOFORM X1"/>
    <property type="match status" value="1"/>
</dbReference>
<evidence type="ECO:0000259" key="19">
    <source>
        <dbReference type="SMART" id="SM00235"/>
    </source>
</evidence>
<dbReference type="Gene3D" id="2.110.10.10">
    <property type="entry name" value="Hemopexin-like domain"/>
    <property type="match status" value="1"/>
</dbReference>
<dbReference type="InterPro" id="IPR006026">
    <property type="entry name" value="Peptidase_Metallo"/>
</dbReference>
<dbReference type="InParanoid" id="H2ZR79"/>
<dbReference type="InterPro" id="IPR001818">
    <property type="entry name" value="Pept_M10_metallopeptidase"/>
</dbReference>
<dbReference type="Pfam" id="PF00413">
    <property type="entry name" value="Peptidase_M10"/>
    <property type="match status" value="1"/>
</dbReference>
<dbReference type="SMART" id="SM00120">
    <property type="entry name" value="HX"/>
    <property type="match status" value="4"/>
</dbReference>
<organism evidence="20 21">
    <name type="scientific">Ciona savignyi</name>
    <name type="common">Pacific transparent sea squirt</name>
    <dbReference type="NCBI Taxonomy" id="51511"/>
    <lineage>
        <taxon>Eukaryota</taxon>
        <taxon>Metazoa</taxon>
        <taxon>Chordata</taxon>
        <taxon>Tunicata</taxon>
        <taxon>Ascidiacea</taxon>
        <taxon>Phlebobranchia</taxon>
        <taxon>Cionidae</taxon>
        <taxon>Ciona</taxon>
    </lineage>
</organism>
<evidence type="ECO:0000313" key="21">
    <source>
        <dbReference type="Proteomes" id="UP000007875"/>
    </source>
</evidence>
<evidence type="ECO:0000256" key="7">
    <source>
        <dbReference type="ARBA" id="ARBA00022737"/>
    </source>
</evidence>
<evidence type="ECO:0000256" key="10">
    <source>
        <dbReference type="ARBA" id="ARBA00022837"/>
    </source>
</evidence>
<dbReference type="GO" id="GO:0005615">
    <property type="term" value="C:extracellular space"/>
    <property type="evidence" value="ECO:0007669"/>
    <property type="project" value="TreeGrafter"/>
</dbReference>
<reference evidence="20" key="3">
    <citation type="submission" date="2025-09" db="UniProtKB">
        <authorList>
            <consortium name="Ensembl"/>
        </authorList>
    </citation>
    <scope>IDENTIFICATION</scope>
</reference>
<dbReference type="GO" id="GO:0008270">
    <property type="term" value="F:zinc ion binding"/>
    <property type="evidence" value="ECO:0007669"/>
    <property type="project" value="InterPro"/>
</dbReference>
<dbReference type="Pfam" id="PF01471">
    <property type="entry name" value="PG_binding_1"/>
    <property type="match status" value="1"/>
</dbReference>
<dbReference type="Pfam" id="PF00045">
    <property type="entry name" value="Hemopexin"/>
    <property type="match status" value="4"/>
</dbReference>
<dbReference type="InterPro" id="IPR000585">
    <property type="entry name" value="Hemopexin-like_dom"/>
</dbReference>
<dbReference type="SUPFAM" id="SSF55486">
    <property type="entry name" value="Metalloproteases ('zincins'), catalytic domain"/>
    <property type="match status" value="1"/>
</dbReference>
<feature type="binding site" evidence="15">
    <location>
        <position position="262"/>
    </location>
    <ligand>
        <name>Zn(2+)</name>
        <dbReference type="ChEBI" id="CHEBI:29105"/>
        <label>2</label>
        <note>catalytic</note>
    </ligand>
</feature>
<dbReference type="CDD" id="cd04278">
    <property type="entry name" value="ZnMc_MMP"/>
    <property type="match status" value="1"/>
</dbReference>
<feature type="repeat" description="Hemopexin" evidence="18">
    <location>
        <begin position="340"/>
        <end position="384"/>
    </location>
</feature>
<feature type="binding site" evidence="16">
    <location>
        <position position="220"/>
    </location>
    <ligand>
        <name>Zn(2+)</name>
        <dbReference type="ChEBI" id="CHEBI:29105"/>
        <label>1</label>
    </ligand>
</feature>
<dbReference type="GO" id="GO:0031012">
    <property type="term" value="C:extracellular matrix"/>
    <property type="evidence" value="ECO:0007669"/>
    <property type="project" value="InterPro"/>
</dbReference>
<feature type="binding site" evidence="16">
    <location>
        <position position="205"/>
    </location>
    <ligand>
        <name>Zn(2+)</name>
        <dbReference type="ChEBI" id="CHEBI:29105"/>
        <label>1</label>
    </ligand>
</feature>
<dbReference type="PANTHER" id="PTHR10201">
    <property type="entry name" value="MATRIX METALLOPROTEINASE"/>
    <property type="match status" value="1"/>
</dbReference>
<keyword evidence="4" id="KW-0645">Protease</keyword>
<dbReference type="SUPFAM" id="SSF47090">
    <property type="entry name" value="PGBD-like"/>
    <property type="match status" value="1"/>
</dbReference>
<name>H2ZR79_CIOSA</name>
<accession>H2ZR79</accession>
<dbReference type="Proteomes" id="UP000007875">
    <property type="component" value="Unassembled WGS sequence"/>
</dbReference>
<dbReference type="InterPro" id="IPR002477">
    <property type="entry name" value="Peptidoglycan-bd-like"/>
</dbReference>
<feature type="binding site" evidence="16">
    <location>
        <position position="238"/>
    </location>
    <ligand>
        <name>Ca(2+)</name>
        <dbReference type="ChEBI" id="CHEBI:29108"/>
        <label>3</label>
    </ligand>
</feature>
<sequence length="528" mass="60311">MFVCKSREVNLWYMFVLLIINCVNSMSNFRLHVLQSQNTDTRSSNHVKSRTKRDSAEIGFAESYLVNYGYVPPDSLQSGRANAELHSWSKALAEMQKFHGLPQTGEFDDATIEIMKKPRCANPDKVSVKTNLKRKKRYVTVGSPWQKQLITYSINNFTPKLGKKLTHEAIDNAFKVWSSFVPLQFDKVDASQNPDIVTFFAEGFHNDNTNFDGVGGYLAHAFYPGSGIGGDTHFDGAEPWTLHQGPNKGNDLFLVAVHELGHALGLQHSPDVKAIMAPVYKYHDTKNFVLPQDDILGIQSLYGNFWFKLFDSTKPPRRPAATQPTISSIPEPSPPKLCELSNYDAISFLRKELYIFKGKYMWRRKRGKTSFSGPLMISSFWPQLKNGVDAVYENPTSNKIVFFKDHLFWEFRGTELLPQSPRHVRHIGMQNGKVDAAVWWQRNGKTYFFKGNCGYYWRYGVGRVEEDYPRSISVWNGAPANVDAAFSGVDGSHNFTYFVKGNKYWVFNNWEIKTVKTSLSFVDDWLKC</sequence>
<feature type="binding site" description="in inhibited form" evidence="16">
    <location>
        <position position="120"/>
    </location>
    <ligand>
        <name>Zn(2+)</name>
        <dbReference type="ChEBI" id="CHEBI:29105"/>
        <label>2</label>
        <note>catalytic</note>
    </ligand>
</feature>
<keyword evidence="6" id="KW-0732">Signal</keyword>
<dbReference type="InterPro" id="IPR036375">
    <property type="entry name" value="Hemopexin-like_dom_sf"/>
</dbReference>
<evidence type="ECO:0000256" key="15">
    <source>
        <dbReference type="PIRSR" id="PIRSR001191-2"/>
    </source>
</evidence>
<keyword evidence="12" id="KW-0865">Zymogen</keyword>
<feature type="binding site" evidence="16">
    <location>
        <position position="233"/>
    </location>
    <ligand>
        <name>Zn(2+)</name>
        <dbReference type="ChEBI" id="CHEBI:29105"/>
        <label>1</label>
    </ligand>
</feature>
<dbReference type="PROSITE" id="PS51642">
    <property type="entry name" value="HEMOPEXIN_2"/>
    <property type="match status" value="3"/>
</dbReference>
<dbReference type="AlphaFoldDB" id="H2ZR79"/>
<reference evidence="21" key="1">
    <citation type="submission" date="2003-08" db="EMBL/GenBank/DDBJ databases">
        <authorList>
            <person name="Birren B."/>
            <person name="Nusbaum C."/>
            <person name="Abebe A."/>
            <person name="Abouelleil A."/>
            <person name="Adekoya E."/>
            <person name="Ait-zahra M."/>
            <person name="Allen N."/>
            <person name="Allen T."/>
            <person name="An P."/>
            <person name="Anderson M."/>
            <person name="Anderson S."/>
            <person name="Arachchi H."/>
            <person name="Armbruster J."/>
            <person name="Bachantsang P."/>
            <person name="Baldwin J."/>
            <person name="Barry A."/>
            <person name="Bayul T."/>
            <person name="Blitshsteyn B."/>
            <person name="Bloom T."/>
            <person name="Blye J."/>
            <person name="Boguslavskiy L."/>
            <person name="Borowsky M."/>
            <person name="Boukhgalter B."/>
            <person name="Brunache A."/>
            <person name="Butler J."/>
            <person name="Calixte N."/>
            <person name="Calvo S."/>
            <person name="Camarata J."/>
            <person name="Campo K."/>
            <person name="Chang J."/>
            <person name="Cheshatsang Y."/>
            <person name="Citroen M."/>
            <person name="Collymore A."/>
            <person name="Considine T."/>
            <person name="Cook A."/>
            <person name="Cooke P."/>
            <person name="Corum B."/>
            <person name="Cuomo C."/>
            <person name="David R."/>
            <person name="Dawoe T."/>
            <person name="Degray S."/>
            <person name="Dodge S."/>
            <person name="Dooley K."/>
            <person name="Dorje P."/>
            <person name="Dorjee K."/>
            <person name="Dorris L."/>
            <person name="Duffey N."/>
            <person name="Dupes A."/>
            <person name="Elkins T."/>
            <person name="Engels R."/>
            <person name="Erickson J."/>
            <person name="Farina A."/>
            <person name="Faro S."/>
            <person name="Ferreira P."/>
            <person name="Fischer H."/>
            <person name="Fitzgerald M."/>
            <person name="Foley K."/>
            <person name="Gage D."/>
            <person name="Galagan J."/>
            <person name="Gearin G."/>
            <person name="Gnerre S."/>
            <person name="Gnirke A."/>
            <person name="Goyette A."/>
            <person name="Graham J."/>
            <person name="Grandbois E."/>
            <person name="Gyaltsen K."/>
            <person name="Hafez N."/>
            <person name="Hagopian D."/>
            <person name="Hagos B."/>
            <person name="Hall J."/>
            <person name="Hatcher B."/>
            <person name="Heller A."/>
            <person name="Higgins H."/>
            <person name="Honan T."/>
            <person name="Horn A."/>
            <person name="Houde N."/>
            <person name="Hughes L."/>
            <person name="Hulme W."/>
            <person name="Husby E."/>
            <person name="Iliev I."/>
            <person name="Jaffe D."/>
            <person name="Jones C."/>
            <person name="Kamal M."/>
            <person name="Kamat A."/>
            <person name="Kamvysselis M."/>
            <person name="Karlsson E."/>
            <person name="Kells C."/>
            <person name="Kieu A."/>
            <person name="Kisner P."/>
            <person name="Kodira C."/>
            <person name="Kulbokas E."/>
            <person name="Labutti K."/>
            <person name="Lama D."/>
            <person name="Landers T."/>
            <person name="Leger J."/>
            <person name="Levine S."/>
            <person name="Lewis D."/>
            <person name="Lewis T."/>
            <person name="Lindblad-toh K."/>
            <person name="Liu X."/>
            <person name="Lokyitsang T."/>
            <person name="Lokyitsang Y."/>
            <person name="Lucien O."/>
            <person name="Lui A."/>
            <person name="Ma L.J."/>
            <person name="Mabbitt R."/>
            <person name="Macdonald J."/>
            <person name="Maclean C."/>
            <person name="Major J."/>
            <person name="Manning J."/>
            <person name="Marabella R."/>
            <person name="Maru K."/>
            <person name="Matthews C."/>
            <person name="Mauceli E."/>
            <person name="Mccarthy M."/>
            <person name="Mcdonough S."/>
            <person name="Mcghee T."/>
            <person name="Meldrim J."/>
            <person name="Meneus L."/>
            <person name="Mesirov J."/>
            <person name="Mihalev A."/>
            <person name="Mihova T."/>
            <person name="Mikkelsen T."/>
            <person name="Mlenga V."/>
            <person name="Moru K."/>
            <person name="Mozes J."/>
            <person name="Mulrain L."/>
            <person name="Munson G."/>
            <person name="Naylor J."/>
            <person name="Newes C."/>
            <person name="Nguyen C."/>
            <person name="Nguyen N."/>
            <person name="Nguyen T."/>
            <person name="Nicol R."/>
            <person name="Nielsen C."/>
            <person name="Nizzari M."/>
            <person name="Norbu C."/>
            <person name="Norbu N."/>
            <person name="O'donnell P."/>
            <person name="Okoawo O."/>
            <person name="O'leary S."/>
            <person name="Omotosho B."/>
            <person name="O'neill K."/>
            <person name="Osman S."/>
            <person name="Parker S."/>
            <person name="Perrin D."/>
            <person name="Phunkhang P."/>
            <person name="Piqani B."/>
            <person name="Purcell S."/>
            <person name="Rachupka T."/>
            <person name="Ramasamy U."/>
            <person name="Rameau R."/>
            <person name="Ray V."/>
            <person name="Raymond C."/>
            <person name="Retta R."/>
            <person name="Richardson S."/>
            <person name="Rise C."/>
            <person name="Rodriguez J."/>
            <person name="Rogers J."/>
            <person name="Rogov P."/>
            <person name="Rutman M."/>
            <person name="Schupbach R."/>
            <person name="Seaman C."/>
            <person name="Settipalli S."/>
            <person name="Sharpe T."/>
            <person name="Sheridan J."/>
            <person name="Sherpa N."/>
            <person name="Shi J."/>
            <person name="Smirnov S."/>
            <person name="Smith C."/>
            <person name="Sougnez C."/>
            <person name="Spencer B."/>
            <person name="Stalker J."/>
            <person name="Stange-thomann N."/>
            <person name="Stavropoulos S."/>
            <person name="Stetson K."/>
            <person name="Stone C."/>
            <person name="Stone S."/>
            <person name="Stubbs M."/>
            <person name="Talamas J."/>
            <person name="Tchuinga P."/>
            <person name="Tenzing P."/>
            <person name="Tesfaye S."/>
            <person name="Theodore J."/>
            <person name="Thoulutsang Y."/>
            <person name="Topham K."/>
            <person name="Towey S."/>
            <person name="Tsamla T."/>
            <person name="Tsomo N."/>
            <person name="Vallee D."/>
            <person name="Vassiliev H."/>
            <person name="Venkataraman V."/>
            <person name="Vinson J."/>
            <person name="Vo A."/>
            <person name="Wade C."/>
            <person name="Wang S."/>
            <person name="Wangchuk T."/>
            <person name="Wangdi T."/>
            <person name="Whittaker C."/>
            <person name="Wilkinson J."/>
            <person name="Wu Y."/>
            <person name="Wyman D."/>
            <person name="Yadav S."/>
            <person name="Yang S."/>
            <person name="Yang X."/>
            <person name="Yeager S."/>
            <person name="Yee E."/>
            <person name="Young G."/>
            <person name="Zainoun J."/>
            <person name="Zembeck L."/>
            <person name="Zimmer A."/>
            <person name="Zody M."/>
            <person name="Lander E."/>
        </authorList>
    </citation>
    <scope>NUCLEOTIDE SEQUENCE [LARGE SCALE GENOMIC DNA]</scope>
</reference>
<evidence type="ECO:0000256" key="1">
    <source>
        <dbReference type="ARBA" id="ARBA00004613"/>
    </source>
</evidence>
<dbReference type="CDD" id="cd00094">
    <property type="entry name" value="HX"/>
    <property type="match status" value="1"/>
</dbReference>
<feature type="repeat" description="Hemopexin" evidence="18">
    <location>
        <begin position="385"/>
        <end position="430"/>
    </location>
</feature>
<dbReference type="SMART" id="SM00235">
    <property type="entry name" value="ZnMc"/>
    <property type="match status" value="1"/>
</dbReference>
<dbReference type="PRINTS" id="PR00138">
    <property type="entry name" value="MATRIXIN"/>
</dbReference>
<dbReference type="Ensembl" id="ENSCSAVT00000020310.1">
    <property type="protein sequence ID" value="ENSCSAVP00000020095.1"/>
    <property type="gene ID" value="ENSCSAVG00000011799.1"/>
</dbReference>
<evidence type="ECO:0000256" key="3">
    <source>
        <dbReference type="ARBA" id="ARBA00022525"/>
    </source>
</evidence>
<evidence type="ECO:0000256" key="17">
    <source>
        <dbReference type="PIRSR" id="PIRSR621190-3"/>
    </source>
</evidence>
<evidence type="ECO:0000256" key="14">
    <source>
        <dbReference type="PIRSR" id="PIRSR001191-1"/>
    </source>
</evidence>
<dbReference type="OMA" id="HFNVEGW"/>
<dbReference type="InterPro" id="IPR021190">
    <property type="entry name" value="Pept_M10A"/>
</dbReference>
<feature type="binding site" evidence="16">
    <location>
        <position position="238"/>
    </location>
    <ligand>
        <name>Ca(2+)</name>
        <dbReference type="ChEBI" id="CHEBI:29108"/>
        <label>1</label>
    </ligand>
</feature>
<keyword evidence="9 15" id="KW-0862">Zinc</keyword>
<dbReference type="FunFam" id="3.40.390.10:FF:000007">
    <property type="entry name" value="Collagenase 3"/>
    <property type="match status" value="1"/>
</dbReference>
<dbReference type="GO" id="GO:0030198">
    <property type="term" value="P:extracellular matrix organization"/>
    <property type="evidence" value="ECO:0007669"/>
    <property type="project" value="TreeGrafter"/>
</dbReference>
<comment type="cofactor">
    <cofactor evidence="16">
        <name>Zn(2+)</name>
        <dbReference type="ChEBI" id="CHEBI:29105"/>
    </cofactor>
    <text evidence="16">Binds 2 Zn(2+) ions per subunit.</text>
</comment>
<feature type="binding site" evidence="16">
    <location>
        <position position="231"/>
    </location>
    <ligand>
        <name>Ca(2+)</name>
        <dbReference type="ChEBI" id="CHEBI:29108"/>
        <label>2</label>
    </ligand>
</feature>
<feature type="binding site" evidence="16">
    <location>
        <position position="344"/>
    </location>
    <ligand>
        <name>Ca(2+)</name>
        <dbReference type="ChEBI" id="CHEBI:29108"/>
        <label>4</label>
    </ligand>
</feature>
<feature type="binding site" evidence="16">
    <location>
        <position position="389"/>
    </location>
    <ligand>
        <name>Ca(2+)</name>
        <dbReference type="ChEBI" id="CHEBI:29108"/>
        <label>4</label>
    </ligand>
</feature>
<protein>
    <recommendedName>
        <fullName evidence="19">Peptidase metallopeptidase domain-containing protein</fullName>
    </recommendedName>
</protein>
<comment type="cofactor">
    <cofactor evidence="16">
        <name>Ca(2+)</name>
        <dbReference type="ChEBI" id="CHEBI:29108"/>
    </cofactor>
    <text evidence="16">Can bind about 5 Ca(2+) ions per subunit.</text>
</comment>
<keyword evidence="13 17" id="KW-1015">Disulfide bond</keyword>
<dbReference type="GO" id="GO:0030574">
    <property type="term" value="P:collagen catabolic process"/>
    <property type="evidence" value="ECO:0007669"/>
    <property type="project" value="TreeGrafter"/>
</dbReference>
<feature type="binding site" evidence="16">
    <location>
        <position position="346"/>
    </location>
    <ligand>
        <name>Ca(2+)</name>
        <dbReference type="ChEBI" id="CHEBI:29108"/>
        <label>5</label>
    </ligand>
</feature>
<evidence type="ECO:0000256" key="16">
    <source>
        <dbReference type="PIRSR" id="PIRSR621190-2"/>
    </source>
</evidence>
<keyword evidence="8" id="KW-0378">Hydrolase</keyword>
<feature type="domain" description="Peptidase metallopeptidase" evidence="19">
    <location>
        <begin position="141"/>
        <end position="304"/>
    </location>
</feature>
<dbReference type="GeneTree" id="ENSGT00940000157808"/>
<dbReference type="eggNOG" id="KOG1565">
    <property type="taxonomic scope" value="Eukaryota"/>
</dbReference>
<evidence type="ECO:0000256" key="18">
    <source>
        <dbReference type="PROSITE-ProRule" id="PRU01011"/>
    </source>
</evidence>
<dbReference type="STRING" id="51511.ENSCSAVP00000020095"/>
<dbReference type="FunFam" id="2.110.10.10:FF:000002">
    <property type="entry name" value="Matrix metallopeptidase 3"/>
    <property type="match status" value="1"/>
</dbReference>
<evidence type="ECO:0000256" key="11">
    <source>
        <dbReference type="ARBA" id="ARBA00023049"/>
    </source>
</evidence>
<feature type="binding site" evidence="16">
    <location>
        <position position="213"/>
    </location>
    <ligand>
        <name>Ca(2+)</name>
        <dbReference type="ChEBI" id="CHEBI:29108"/>
        <label>3</label>
    </ligand>
</feature>
<keyword evidence="11" id="KW-0482">Metalloprotease</keyword>
<evidence type="ECO:0000313" key="20">
    <source>
        <dbReference type="Ensembl" id="ENSCSAVP00000020095.1"/>
    </source>
</evidence>
<feature type="binding site" evidence="16">
    <location>
        <position position="437"/>
    </location>
    <ligand>
        <name>Ca(2+)</name>
        <dbReference type="ChEBI" id="CHEBI:29108"/>
        <label>5</label>
    </ligand>
</feature>
<evidence type="ECO:0000256" key="4">
    <source>
        <dbReference type="ARBA" id="ARBA00022670"/>
    </source>
</evidence>
<dbReference type="InterPro" id="IPR036365">
    <property type="entry name" value="PGBD-like_sf"/>
</dbReference>
<keyword evidence="7" id="KW-0677">Repeat</keyword>
<feature type="binding site" evidence="16">
    <location>
        <position position="212"/>
    </location>
    <ligand>
        <name>Ca(2+)</name>
        <dbReference type="ChEBI" id="CHEBI:29108"/>
        <label>3</label>
    </ligand>
</feature>
<dbReference type="SUPFAM" id="SSF50923">
    <property type="entry name" value="Hemopexin-like domain"/>
    <property type="match status" value="1"/>
</dbReference>
<feature type="binding site" evidence="16">
    <location>
        <position position="229"/>
    </location>
    <ligand>
        <name>Ca(2+)</name>
        <dbReference type="ChEBI" id="CHEBI:29108"/>
        <label>2</label>
    </ligand>
</feature>
<evidence type="ECO:0000256" key="2">
    <source>
        <dbReference type="ARBA" id="ARBA00010370"/>
    </source>
</evidence>
<reference evidence="20" key="2">
    <citation type="submission" date="2025-08" db="UniProtKB">
        <authorList>
            <consortium name="Ensembl"/>
        </authorList>
    </citation>
    <scope>IDENTIFICATION</scope>
</reference>
<dbReference type="InterPro" id="IPR033739">
    <property type="entry name" value="M10A_MMP"/>
</dbReference>
<evidence type="ECO:0000256" key="6">
    <source>
        <dbReference type="ARBA" id="ARBA00022729"/>
    </source>
</evidence>
<feature type="disulfide bond" evidence="17">
    <location>
        <begin position="338"/>
        <end position="528"/>
    </location>
</feature>
<feature type="binding site" evidence="15">
    <location>
        <position position="268"/>
    </location>
    <ligand>
        <name>Zn(2+)</name>
        <dbReference type="ChEBI" id="CHEBI:29105"/>
        <label>2</label>
        <note>catalytic</note>
    </ligand>
</feature>
<proteinExistence type="inferred from homology"/>